<dbReference type="Proteomes" id="UP000784294">
    <property type="component" value="Unassembled WGS sequence"/>
</dbReference>
<accession>A0A448XQV9</accession>
<sequence length="203" mass="21854">MSDAQHIGLGRGVNIVIAEASGLGHQKSKRAASEVWVSDGAGAGAAQLAAPRPDLPSRPFRLGRTDPVWTGPQLPLPQEPSSARSPRFQPHQAHLGPTGPSRPVDDGGLQTRLELRTPLSPGPRSWPAPDDRSSRPVAGWNISRTGQISAAAQSLSAELAIVGQHCFRLNYLTDRLLGEPSRGFRKHFIEVIRPRFTTFLVSS</sequence>
<reference evidence="2" key="1">
    <citation type="submission" date="2018-11" db="EMBL/GenBank/DDBJ databases">
        <authorList>
            <consortium name="Pathogen Informatics"/>
        </authorList>
    </citation>
    <scope>NUCLEOTIDE SEQUENCE</scope>
</reference>
<protein>
    <submittedName>
        <fullName evidence="2">Uncharacterized protein</fullName>
    </submittedName>
</protein>
<proteinExistence type="predicted"/>
<evidence type="ECO:0000313" key="2">
    <source>
        <dbReference type="EMBL" id="VEL42684.1"/>
    </source>
</evidence>
<dbReference type="AlphaFoldDB" id="A0A448XQV9"/>
<name>A0A448XQV9_9PLAT</name>
<evidence type="ECO:0000256" key="1">
    <source>
        <dbReference type="SAM" id="MobiDB-lite"/>
    </source>
</evidence>
<organism evidence="2 3">
    <name type="scientific">Protopolystoma xenopodis</name>
    <dbReference type="NCBI Taxonomy" id="117903"/>
    <lineage>
        <taxon>Eukaryota</taxon>
        <taxon>Metazoa</taxon>
        <taxon>Spiralia</taxon>
        <taxon>Lophotrochozoa</taxon>
        <taxon>Platyhelminthes</taxon>
        <taxon>Monogenea</taxon>
        <taxon>Polyopisthocotylea</taxon>
        <taxon>Polystomatidea</taxon>
        <taxon>Polystomatidae</taxon>
        <taxon>Protopolystoma</taxon>
    </lineage>
</organism>
<comment type="caution">
    <text evidence="2">The sequence shown here is derived from an EMBL/GenBank/DDBJ whole genome shotgun (WGS) entry which is preliminary data.</text>
</comment>
<dbReference type="EMBL" id="CAAALY010275845">
    <property type="protein sequence ID" value="VEL42684.1"/>
    <property type="molecule type" value="Genomic_DNA"/>
</dbReference>
<evidence type="ECO:0000313" key="3">
    <source>
        <dbReference type="Proteomes" id="UP000784294"/>
    </source>
</evidence>
<feature type="region of interest" description="Disordered" evidence="1">
    <location>
        <begin position="43"/>
        <end position="139"/>
    </location>
</feature>
<gene>
    <name evidence="2" type="ORF">PXEA_LOCUS36124</name>
</gene>
<keyword evidence="3" id="KW-1185">Reference proteome</keyword>